<dbReference type="SUPFAM" id="SSF53590">
    <property type="entry name" value="Nucleoside hydrolase"/>
    <property type="match status" value="1"/>
</dbReference>
<dbReference type="InterPro" id="IPR013783">
    <property type="entry name" value="Ig-like_fold"/>
</dbReference>
<sequence length="463" mass="51017">RDRIFILTDIANEPDDTMSLIRLLTHSDLYQVEGLVAITSFWLPNVTYPEHIQTLVDAYGTVYDNLKSHSNYTFPTAEYLTSKVASGPKTYGMQALRALDNGGNLTSGTQLLIETVDASAEPLYIQAWGGSNTLATALWHINRTRSAEDLHDFTSKIRVYSISDQDDTGPWIRYNFPAMRYVATRAGFSQYSPAAWTGISSGGSDPGGPNSTIVSQAWLTENIQIGPLGKLYPDVLYIMEGDTPALLFNIQNGLGNAAHPSWGGWGGRYSSNPGNTDAQYADAVDAVVGENGKSYNTNHATIWRWREFFQLEFAARMQWTLAPNSPDSNATHPPIVIVNESCGSEVVELDVNVGDSIVLDASASWSPDAKANLNFTWFQYVEPSSITPGVVPRLNITHVAGLEGRAVEIEIPKPALGYCVHSKEVTQFGQWGEAEKCLTLHIVVSVKDIEREYAITRYRRVLL</sequence>
<dbReference type="GO" id="GO:0016799">
    <property type="term" value="F:hydrolase activity, hydrolyzing N-glycosyl compounds"/>
    <property type="evidence" value="ECO:0007669"/>
    <property type="project" value="InterPro"/>
</dbReference>
<evidence type="ECO:0000259" key="2">
    <source>
        <dbReference type="Pfam" id="PF21027"/>
    </source>
</evidence>
<dbReference type="InterPro" id="IPR048527">
    <property type="entry name" value="Sde182_C"/>
</dbReference>
<evidence type="ECO:0000313" key="4">
    <source>
        <dbReference type="Proteomes" id="UP000799757"/>
    </source>
</evidence>
<dbReference type="OrthoDB" id="3592035at2759"/>
<evidence type="ECO:0000313" key="3">
    <source>
        <dbReference type="EMBL" id="KAF2798172.1"/>
    </source>
</evidence>
<proteinExistence type="predicted"/>
<protein>
    <submittedName>
        <fullName evidence="3">DUF1593-domain-containing protein</fullName>
    </submittedName>
</protein>
<dbReference type="Pfam" id="PF07632">
    <property type="entry name" value="Sde182_NH-like"/>
    <property type="match status" value="1"/>
</dbReference>
<feature type="non-terminal residue" evidence="3">
    <location>
        <position position="1"/>
    </location>
</feature>
<dbReference type="InterPro" id="IPR011483">
    <property type="entry name" value="Sde182_NH-like"/>
</dbReference>
<dbReference type="InterPro" id="IPR036452">
    <property type="entry name" value="Ribo_hydro-like"/>
</dbReference>
<name>A0A6A6XP83_9PLEO</name>
<dbReference type="AlphaFoldDB" id="A0A6A6XP83"/>
<feature type="domain" description="Cellulose-binding Sde182 C-terminal" evidence="2">
    <location>
        <begin position="357"/>
        <end position="463"/>
    </location>
</feature>
<keyword evidence="4" id="KW-1185">Reference proteome</keyword>
<dbReference type="Gene3D" id="3.90.245.10">
    <property type="entry name" value="Ribonucleoside hydrolase-like"/>
    <property type="match status" value="1"/>
</dbReference>
<evidence type="ECO:0000259" key="1">
    <source>
        <dbReference type="Pfam" id="PF07632"/>
    </source>
</evidence>
<dbReference type="Proteomes" id="UP000799757">
    <property type="component" value="Unassembled WGS sequence"/>
</dbReference>
<dbReference type="Gene3D" id="2.60.40.10">
    <property type="entry name" value="Immunoglobulins"/>
    <property type="match status" value="1"/>
</dbReference>
<dbReference type="EMBL" id="MU001790">
    <property type="protein sequence ID" value="KAF2798172.1"/>
    <property type="molecule type" value="Genomic_DNA"/>
</dbReference>
<reference evidence="3" key="1">
    <citation type="journal article" date="2020" name="Stud. Mycol.">
        <title>101 Dothideomycetes genomes: a test case for predicting lifestyles and emergence of pathogens.</title>
        <authorList>
            <person name="Haridas S."/>
            <person name="Albert R."/>
            <person name="Binder M."/>
            <person name="Bloem J."/>
            <person name="Labutti K."/>
            <person name="Salamov A."/>
            <person name="Andreopoulos B."/>
            <person name="Baker S."/>
            <person name="Barry K."/>
            <person name="Bills G."/>
            <person name="Bluhm B."/>
            <person name="Cannon C."/>
            <person name="Castanera R."/>
            <person name="Culley D."/>
            <person name="Daum C."/>
            <person name="Ezra D."/>
            <person name="Gonzalez J."/>
            <person name="Henrissat B."/>
            <person name="Kuo A."/>
            <person name="Liang C."/>
            <person name="Lipzen A."/>
            <person name="Lutzoni F."/>
            <person name="Magnuson J."/>
            <person name="Mondo S."/>
            <person name="Nolan M."/>
            <person name="Ohm R."/>
            <person name="Pangilinan J."/>
            <person name="Park H.-J."/>
            <person name="Ramirez L."/>
            <person name="Alfaro M."/>
            <person name="Sun H."/>
            <person name="Tritt A."/>
            <person name="Yoshinaga Y."/>
            <person name="Zwiers L.-H."/>
            <person name="Turgeon B."/>
            <person name="Goodwin S."/>
            <person name="Spatafora J."/>
            <person name="Crous P."/>
            <person name="Grigoriev I."/>
        </authorList>
    </citation>
    <scope>NUCLEOTIDE SEQUENCE</scope>
    <source>
        <strain evidence="3">CBS 109.77</strain>
    </source>
</reference>
<feature type="non-terminal residue" evidence="3">
    <location>
        <position position="463"/>
    </location>
</feature>
<feature type="domain" description="Cellulose-binding Sde182 nucleoside hydrolase-like" evidence="1">
    <location>
        <begin position="3"/>
        <end position="269"/>
    </location>
</feature>
<dbReference type="Pfam" id="PF21027">
    <property type="entry name" value="Sde0182_C"/>
    <property type="match status" value="1"/>
</dbReference>
<accession>A0A6A6XP83</accession>
<organism evidence="3 4">
    <name type="scientific">Melanomma pulvis-pyrius CBS 109.77</name>
    <dbReference type="NCBI Taxonomy" id="1314802"/>
    <lineage>
        <taxon>Eukaryota</taxon>
        <taxon>Fungi</taxon>
        <taxon>Dikarya</taxon>
        <taxon>Ascomycota</taxon>
        <taxon>Pezizomycotina</taxon>
        <taxon>Dothideomycetes</taxon>
        <taxon>Pleosporomycetidae</taxon>
        <taxon>Pleosporales</taxon>
        <taxon>Melanommataceae</taxon>
        <taxon>Melanomma</taxon>
    </lineage>
</organism>
<gene>
    <name evidence="3" type="ORF">K505DRAFT_226226</name>
</gene>